<dbReference type="EC" id="4.1.2.14" evidence="5"/>
<dbReference type="InterPro" id="IPR013785">
    <property type="entry name" value="Aldolase_TIM"/>
</dbReference>
<dbReference type="Pfam" id="PF01081">
    <property type="entry name" value="Aldolase"/>
    <property type="match status" value="1"/>
</dbReference>
<accession>A0ABQ1KF41</accession>
<comment type="subunit">
    <text evidence="4">Homotrimer.</text>
</comment>
<reference evidence="10" key="1">
    <citation type="journal article" date="2019" name="Int. J. Syst. Evol. Microbiol.">
        <title>The Global Catalogue of Microorganisms (GCM) 10K type strain sequencing project: providing services to taxonomists for standard genome sequencing and annotation.</title>
        <authorList>
            <consortium name="The Broad Institute Genomics Platform"/>
            <consortium name="The Broad Institute Genome Sequencing Center for Infectious Disease"/>
            <person name="Wu L."/>
            <person name="Ma J."/>
        </authorList>
    </citation>
    <scope>NUCLEOTIDE SEQUENCE [LARGE SCALE GENOMIC DNA]</scope>
    <source>
        <strain evidence="10">CGMCC 1.15341</strain>
    </source>
</reference>
<proteinExistence type="inferred from homology"/>
<keyword evidence="10" id="KW-1185">Reference proteome</keyword>
<evidence type="ECO:0000256" key="6">
    <source>
        <dbReference type="ARBA" id="ARBA00023239"/>
    </source>
</evidence>
<evidence type="ECO:0000313" key="9">
    <source>
        <dbReference type="EMBL" id="GGB94155.1"/>
    </source>
</evidence>
<dbReference type="InterPro" id="IPR000887">
    <property type="entry name" value="Aldlse_KDPG_KHG"/>
</dbReference>
<name>A0ABQ1KF41_9GAMM</name>
<organism evidence="9 10">
    <name type="scientific">Marinobacterium zhoushanense</name>
    <dbReference type="NCBI Taxonomy" id="1679163"/>
    <lineage>
        <taxon>Bacteria</taxon>
        <taxon>Pseudomonadati</taxon>
        <taxon>Pseudomonadota</taxon>
        <taxon>Gammaproteobacteria</taxon>
        <taxon>Oceanospirillales</taxon>
        <taxon>Oceanospirillaceae</taxon>
        <taxon>Marinobacterium</taxon>
    </lineage>
</organism>
<dbReference type="PROSITE" id="PS00160">
    <property type="entry name" value="ALDOLASE_KDPG_KHG_2"/>
    <property type="match status" value="1"/>
</dbReference>
<evidence type="ECO:0000256" key="2">
    <source>
        <dbReference type="ARBA" id="ARBA00004736"/>
    </source>
</evidence>
<dbReference type="CDD" id="cd00452">
    <property type="entry name" value="KDPG_aldolase"/>
    <property type="match status" value="1"/>
</dbReference>
<sequence>MSTQVDAVLNSAPVMPVLVIERVEDAVPLAKALKAGGLNVLEVTLRTDAALDAIRAIVAEVEGVIVGAGTVTKVAELAEVEAAGATFAISPGATAGLLKAGLESGIAYLPAISTVSELMNGLDAGYSAFKFFPAEASGGVAMLKSIAGPFPDVRFCPTGGIGPDNFLDYLNLPNVSCVGGSWVVPAGLIRQQDWEGITALATAAVERVGERG</sequence>
<protein>
    <recommendedName>
        <fullName evidence="5">2-dehydro-3-deoxy-phosphogluconate aldolase</fullName>
        <ecNumber evidence="5">4.1.2.14</ecNumber>
    </recommendedName>
</protein>
<dbReference type="InterPro" id="IPR031337">
    <property type="entry name" value="KDPG/KHG_AS_1"/>
</dbReference>
<comment type="pathway">
    <text evidence="2">Carbohydrate acid metabolism; 2-dehydro-3-deoxy-D-gluconate degradation; D-glyceraldehyde 3-phosphate and pyruvate from 2-dehydro-3-deoxy-D-gluconate: step 2/2.</text>
</comment>
<gene>
    <name evidence="9" type="ORF">GCM10011352_20260</name>
</gene>
<dbReference type="Gene3D" id="3.20.20.70">
    <property type="entry name" value="Aldolase class I"/>
    <property type="match status" value="1"/>
</dbReference>
<dbReference type="PANTHER" id="PTHR30246">
    <property type="entry name" value="2-KETO-3-DEOXY-6-PHOSPHOGLUCONATE ALDOLASE"/>
    <property type="match status" value="1"/>
</dbReference>
<evidence type="ECO:0000256" key="7">
    <source>
        <dbReference type="ARBA" id="ARBA00023270"/>
    </source>
</evidence>
<dbReference type="PANTHER" id="PTHR30246:SF1">
    <property type="entry name" value="2-DEHYDRO-3-DEOXY-6-PHOSPHOGALACTONATE ALDOLASE-RELATED"/>
    <property type="match status" value="1"/>
</dbReference>
<comment type="similarity">
    <text evidence="3">Belongs to the KHG/KDPG aldolase family.</text>
</comment>
<evidence type="ECO:0000256" key="5">
    <source>
        <dbReference type="ARBA" id="ARBA00013063"/>
    </source>
</evidence>
<dbReference type="SUPFAM" id="SSF51569">
    <property type="entry name" value="Aldolase"/>
    <property type="match status" value="1"/>
</dbReference>
<dbReference type="RefSeq" id="WP_188747909.1">
    <property type="nucleotide sequence ID" value="NZ_BMIJ01000004.1"/>
</dbReference>
<keyword evidence="8" id="KW-0119">Carbohydrate metabolism</keyword>
<dbReference type="NCBIfam" id="NF004325">
    <property type="entry name" value="PRK05718.1"/>
    <property type="match status" value="1"/>
</dbReference>
<dbReference type="PROSITE" id="PS00159">
    <property type="entry name" value="ALDOLASE_KDPG_KHG_1"/>
    <property type="match status" value="1"/>
</dbReference>
<evidence type="ECO:0000256" key="3">
    <source>
        <dbReference type="ARBA" id="ARBA00006906"/>
    </source>
</evidence>
<dbReference type="Proteomes" id="UP000629025">
    <property type="component" value="Unassembled WGS sequence"/>
</dbReference>
<keyword evidence="7" id="KW-0704">Schiff base</keyword>
<comment type="caution">
    <text evidence="9">The sequence shown here is derived from an EMBL/GenBank/DDBJ whole genome shotgun (WGS) entry which is preliminary data.</text>
</comment>
<evidence type="ECO:0000256" key="4">
    <source>
        <dbReference type="ARBA" id="ARBA00011233"/>
    </source>
</evidence>
<keyword evidence="6" id="KW-0456">Lyase</keyword>
<evidence type="ECO:0000256" key="8">
    <source>
        <dbReference type="ARBA" id="ARBA00023277"/>
    </source>
</evidence>
<dbReference type="NCBIfam" id="TIGR01182">
    <property type="entry name" value="eda"/>
    <property type="match status" value="1"/>
</dbReference>
<evidence type="ECO:0000256" key="1">
    <source>
        <dbReference type="ARBA" id="ARBA00000654"/>
    </source>
</evidence>
<comment type="catalytic activity">
    <reaction evidence="1">
        <text>2-dehydro-3-deoxy-6-phospho-D-gluconate = D-glyceraldehyde 3-phosphate + pyruvate</text>
        <dbReference type="Rhea" id="RHEA:17089"/>
        <dbReference type="ChEBI" id="CHEBI:15361"/>
        <dbReference type="ChEBI" id="CHEBI:57569"/>
        <dbReference type="ChEBI" id="CHEBI:59776"/>
        <dbReference type="EC" id="4.1.2.14"/>
    </reaction>
</comment>
<dbReference type="InterPro" id="IPR031338">
    <property type="entry name" value="KDPG/KHG_AS_2"/>
</dbReference>
<evidence type="ECO:0000313" key="10">
    <source>
        <dbReference type="Proteomes" id="UP000629025"/>
    </source>
</evidence>
<dbReference type="EMBL" id="BMIJ01000004">
    <property type="protein sequence ID" value="GGB94155.1"/>
    <property type="molecule type" value="Genomic_DNA"/>
</dbReference>